<name>A0A3D9JMS6_9BACL</name>
<dbReference type="EMBL" id="QRDZ01000017">
    <property type="protein sequence ID" value="RED75079.1"/>
    <property type="molecule type" value="Genomic_DNA"/>
</dbReference>
<feature type="chain" id="PRO_5017823453" description="Glycosyl hydrolase family 43" evidence="1">
    <location>
        <begin position="32"/>
        <end position="550"/>
    </location>
</feature>
<evidence type="ECO:0008006" key="4">
    <source>
        <dbReference type="Google" id="ProtNLM"/>
    </source>
</evidence>
<gene>
    <name evidence="2" type="ORF">DFP98_11751</name>
</gene>
<keyword evidence="3" id="KW-1185">Reference proteome</keyword>
<sequence>MKRIVLTVMIFSLAFCGFILNVPPFPSTAQAAVGEGTPGTLDDYWNGNASWVYLKKDTFTSTGQENYSYGNHTEVMPDGAWYYFNRILIKTYNAGCPNNDGLGTQVRKSTDKGATWSAPVTIIAPTAGTAYSCYATDGDAWYNPTENKWHYLFQCWDGVTSRGCELERSGSDPMGSFTIQPTGGNPTIDPGELWNSICNVSTDDCSTLAGGPGKVDGEGTYNIFKYDGTYYWVAFHGYDGVNGYQGIAKTIDFQTWIAGDASQGVANDAIFDRLDSQSWRENWDGGVSIGGGKGVILQEGSYYYNLVEAADINLSCMPNQNWNFGLYRSTSLTSTSWTPFPAGNPIVYSSKAETGGQSYCPAAYMGMFKDPTNNFIYLSYGRRSADPNYEGVYWYRLEKSKNLLKNSDLWTADASNWTKVVNSTNMVVYRAPNNSWDGTQYMEFNCGGSCTGANSVYQDVTILGGTAGTVQFGGKFMAVGGADSILLSVYQMDLNHNVLKQDQHLLSVGPNWTTFDKSGSLLSSTRILRYQFYFYNPSLNFRADDMYMKY</sequence>
<evidence type="ECO:0000256" key="1">
    <source>
        <dbReference type="SAM" id="SignalP"/>
    </source>
</evidence>
<dbReference type="RefSeq" id="WP_116062503.1">
    <property type="nucleotide sequence ID" value="NZ_QRDZ01000017.1"/>
</dbReference>
<dbReference type="Gene3D" id="2.60.120.260">
    <property type="entry name" value="Galactose-binding domain-like"/>
    <property type="match status" value="1"/>
</dbReference>
<accession>A0A3D9JMS6</accession>
<evidence type="ECO:0000313" key="3">
    <source>
        <dbReference type="Proteomes" id="UP000256977"/>
    </source>
</evidence>
<proteinExistence type="predicted"/>
<organism evidence="2 3">
    <name type="scientific">Cohnella phaseoli</name>
    <dbReference type="NCBI Taxonomy" id="456490"/>
    <lineage>
        <taxon>Bacteria</taxon>
        <taxon>Bacillati</taxon>
        <taxon>Bacillota</taxon>
        <taxon>Bacilli</taxon>
        <taxon>Bacillales</taxon>
        <taxon>Paenibacillaceae</taxon>
        <taxon>Cohnella</taxon>
    </lineage>
</organism>
<dbReference type="Proteomes" id="UP000256977">
    <property type="component" value="Unassembled WGS sequence"/>
</dbReference>
<protein>
    <recommendedName>
        <fullName evidence="4">Glycosyl hydrolase family 43</fullName>
    </recommendedName>
</protein>
<keyword evidence="1" id="KW-0732">Signal</keyword>
<comment type="caution">
    <text evidence="2">The sequence shown here is derived from an EMBL/GenBank/DDBJ whole genome shotgun (WGS) entry which is preliminary data.</text>
</comment>
<dbReference type="OrthoDB" id="2667659at2"/>
<evidence type="ECO:0000313" key="2">
    <source>
        <dbReference type="EMBL" id="RED75079.1"/>
    </source>
</evidence>
<reference evidence="2 3" key="1">
    <citation type="submission" date="2018-07" db="EMBL/GenBank/DDBJ databases">
        <title>Genomic Encyclopedia of Type Strains, Phase III (KMG-III): the genomes of soil and plant-associated and newly described type strains.</title>
        <authorList>
            <person name="Whitman W."/>
        </authorList>
    </citation>
    <scope>NUCLEOTIDE SEQUENCE [LARGE SCALE GENOMIC DNA]</scope>
    <source>
        <strain evidence="2 3">CECT 7287</strain>
    </source>
</reference>
<dbReference type="AlphaFoldDB" id="A0A3D9JMS6"/>
<feature type="signal peptide" evidence="1">
    <location>
        <begin position="1"/>
        <end position="31"/>
    </location>
</feature>